<dbReference type="EMBL" id="FCOE02000028">
    <property type="protein sequence ID" value="SAK87230.1"/>
    <property type="molecule type" value="Genomic_DNA"/>
</dbReference>
<organism evidence="7 8">
    <name type="scientific">Caballeronia pedi</name>
    <dbReference type="NCBI Taxonomy" id="1777141"/>
    <lineage>
        <taxon>Bacteria</taxon>
        <taxon>Pseudomonadati</taxon>
        <taxon>Pseudomonadota</taxon>
        <taxon>Betaproteobacteria</taxon>
        <taxon>Burkholderiales</taxon>
        <taxon>Burkholderiaceae</taxon>
        <taxon>Caballeronia</taxon>
    </lineage>
</organism>
<comment type="caution">
    <text evidence="7">The sequence shown here is derived from an EMBL/GenBank/DDBJ whole genome shotgun (WGS) entry which is preliminary data.</text>
</comment>
<protein>
    <submittedName>
        <fullName evidence="7">LysR family transcriptional regulator</fullName>
    </submittedName>
</protein>
<dbReference type="GO" id="GO:0006351">
    <property type="term" value="P:DNA-templated transcription"/>
    <property type="evidence" value="ECO:0007669"/>
    <property type="project" value="TreeGrafter"/>
</dbReference>
<dbReference type="GO" id="GO:0003700">
    <property type="term" value="F:DNA-binding transcription factor activity"/>
    <property type="evidence" value="ECO:0007669"/>
    <property type="project" value="InterPro"/>
</dbReference>
<keyword evidence="8" id="KW-1185">Reference proteome</keyword>
<feature type="domain" description="HTH lysR-type" evidence="6">
    <location>
        <begin position="1"/>
        <end position="61"/>
    </location>
</feature>
<dbReference type="PANTHER" id="PTHR30537">
    <property type="entry name" value="HTH-TYPE TRANSCRIPTIONAL REGULATOR"/>
    <property type="match status" value="1"/>
</dbReference>
<dbReference type="Gene3D" id="1.10.10.10">
    <property type="entry name" value="Winged helix-like DNA-binding domain superfamily/Winged helix DNA-binding domain"/>
    <property type="match status" value="1"/>
</dbReference>
<dbReference type="GO" id="GO:0043565">
    <property type="term" value="F:sequence-specific DNA binding"/>
    <property type="evidence" value="ECO:0007669"/>
    <property type="project" value="TreeGrafter"/>
</dbReference>
<feature type="compositionally biased region" description="Polar residues" evidence="5">
    <location>
        <begin position="321"/>
        <end position="331"/>
    </location>
</feature>
<dbReference type="SUPFAM" id="SSF46785">
    <property type="entry name" value="Winged helix' DNA-binding domain"/>
    <property type="match status" value="1"/>
</dbReference>
<gene>
    <name evidence="7" type="ORF">AWB80_06022</name>
</gene>
<dbReference type="Proteomes" id="UP000054911">
    <property type="component" value="Unassembled WGS sequence"/>
</dbReference>
<dbReference type="InterPro" id="IPR000847">
    <property type="entry name" value="LysR_HTH_N"/>
</dbReference>
<feature type="region of interest" description="Disordered" evidence="5">
    <location>
        <begin position="303"/>
        <end position="331"/>
    </location>
</feature>
<accession>A0A158CYQ9</accession>
<comment type="similarity">
    <text evidence="1">Belongs to the LysR transcriptional regulatory family.</text>
</comment>
<evidence type="ECO:0000313" key="8">
    <source>
        <dbReference type="Proteomes" id="UP000054911"/>
    </source>
</evidence>
<sequence>MDFSRLPSLAAFAHIAQHGSFTKAAAEMGVSRAALSQSLKALEEQLNVKLIYRTTREMSLTEEGQRLFDQLRPALGAIEQAVRDVGETNAAPSGLLRVNTSRIAARNLLEPHLSEFFSRFPQLKLELVMDDGLSNIIAEGCDAGIRMGESLAAHVVAMPISPMLEMAVVASPQYFERHGVPATPADLATHDCVAYRHTSSGAIFRWEFSSPEAKGHSFVVEPQGTLITNDDDSMIRAALQGAGLVQHVDIAVRRELADGLLIRVLREWCKPFAGFYLYVPTRERMPPKVRVLMDFLVEKRELLPAPGQEPSNHPMRKSRQRSLASSRSNRI</sequence>
<name>A0A158CYQ9_9BURK</name>
<evidence type="ECO:0000256" key="3">
    <source>
        <dbReference type="ARBA" id="ARBA00023125"/>
    </source>
</evidence>
<dbReference type="CDD" id="cd08474">
    <property type="entry name" value="PBP2_CrgA_like_5"/>
    <property type="match status" value="1"/>
</dbReference>
<dbReference type="STRING" id="1777141.AWB80_06022"/>
<keyword evidence="3" id="KW-0238">DNA-binding</keyword>
<keyword evidence="4" id="KW-0804">Transcription</keyword>
<dbReference type="SUPFAM" id="SSF53850">
    <property type="entry name" value="Periplasmic binding protein-like II"/>
    <property type="match status" value="1"/>
</dbReference>
<dbReference type="InterPro" id="IPR036388">
    <property type="entry name" value="WH-like_DNA-bd_sf"/>
</dbReference>
<dbReference type="FunFam" id="1.10.10.10:FF:000001">
    <property type="entry name" value="LysR family transcriptional regulator"/>
    <property type="match status" value="1"/>
</dbReference>
<dbReference type="Pfam" id="PF00126">
    <property type="entry name" value="HTH_1"/>
    <property type="match status" value="1"/>
</dbReference>
<evidence type="ECO:0000256" key="4">
    <source>
        <dbReference type="ARBA" id="ARBA00023163"/>
    </source>
</evidence>
<dbReference type="InterPro" id="IPR005119">
    <property type="entry name" value="LysR_subst-bd"/>
</dbReference>
<dbReference type="AlphaFoldDB" id="A0A158CYQ9"/>
<evidence type="ECO:0000259" key="6">
    <source>
        <dbReference type="PROSITE" id="PS50931"/>
    </source>
</evidence>
<dbReference type="OrthoDB" id="5525645at2"/>
<proteinExistence type="inferred from homology"/>
<dbReference type="PROSITE" id="PS50931">
    <property type="entry name" value="HTH_LYSR"/>
    <property type="match status" value="1"/>
</dbReference>
<evidence type="ECO:0000256" key="5">
    <source>
        <dbReference type="SAM" id="MobiDB-lite"/>
    </source>
</evidence>
<evidence type="ECO:0000313" key="7">
    <source>
        <dbReference type="EMBL" id="SAK87230.1"/>
    </source>
</evidence>
<dbReference type="PRINTS" id="PR00039">
    <property type="entry name" value="HTHLYSR"/>
</dbReference>
<evidence type="ECO:0000256" key="1">
    <source>
        <dbReference type="ARBA" id="ARBA00009437"/>
    </source>
</evidence>
<evidence type="ECO:0000256" key="2">
    <source>
        <dbReference type="ARBA" id="ARBA00023015"/>
    </source>
</evidence>
<reference evidence="7" key="1">
    <citation type="submission" date="2016-01" db="EMBL/GenBank/DDBJ databases">
        <authorList>
            <person name="Peeters C."/>
        </authorList>
    </citation>
    <scope>NUCLEOTIDE SEQUENCE [LARGE SCALE GENOMIC DNA]</scope>
    <source>
        <strain evidence="7">LMG 29323</strain>
    </source>
</reference>
<dbReference type="RefSeq" id="WP_087131690.1">
    <property type="nucleotide sequence ID" value="NZ_FCOE02000028.1"/>
</dbReference>
<dbReference type="Gene3D" id="3.40.190.290">
    <property type="match status" value="1"/>
</dbReference>
<dbReference type="InterPro" id="IPR036390">
    <property type="entry name" value="WH_DNA-bd_sf"/>
</dbReference>
<dbReference type="PANTHER" id="PTHR30537:SF1">
    <property type="entry name" value="HTH-TYPE TRANSCRIPTIONAL REGULATOR PGRR"/>
    <property type="match status" value="1"/>
</dbReference>
<dbReference type="InterPro" id="IPR058163">
    <property type="entry name" value="LysR-type_TF_proteobact-type"/>
</dbReference>
<keyword evidence="2" id="KW-0805">Transcription regulation</keyword>
<dbReference type="Pfam" id="PF03466">
    <property type="entry name" value="LysR_substrate"/>
    <property type="match status" value="1"/>
</dbReference>